<accession>A0A2G9C658</accession>
<keyword evidence="1" id="KW-0175">Coiled coil</keyword>
<dbReference type="EMBL" id="PEOG01000050">
    <property type="protein sequence ID" value="PIM51931.1"/>
    <property type="molecule type" value="Genomic_DNA"/>
</dbReference>
<dbReference type="Pfam" id="PF16510">
    <property type="entry name" value="P22_portal"/>
    <property type="match status" value="1"/>
</dbReference>
<evidence type="ECO:0000313" key="4">
    <source>
        <dbReference type="Proteomes" id="UP000231501"/>
    </source>
</evidence>
<feature type="compositionally biased region" description="Basic and acidic residues" evidence="2">
    <location>
        <begin position="623"/>
        <end position="633"/>
    </location>
</feature>
<dbReference type="RefSeq" id="WP_099862895.1">
    <property type="nucleotide sequence ID" value="NZ_PEOG01000050.1"/>
</dbReference>
<sequence>MRDALDARPVRGKAPGDQYDRMLDEELEASGSNELTVMNTHPLDTPAARAELRQLMSWYYSEREIQSVNRMEMAMDADFYDGLQWRAEDKAAVEARGQMALVYNEVAPLCDWLIGTERRTRVDWKVLPRTEDDVQIADIKTKVLKYVSDINRVVFNRSRAFADSVKVGVGWQDDGARDDPTKDVLYSKYEDWRNVIWDSRGSYELDLDDARYLFRWRWVDVDIAVMMFPDRADAVRKAAEDTSFWGDVDPEEEDGWQSPLDAENRSGTLRAYGSGTTIDTERRRVRLIEAQYRIPTKVRVVRDGPHSGAILNDGDQLLADAVAQSGSMIVDRMMMRTHVAVFVEGALLSRGPSIARHNKFSLTPTWCYRFGRTRQPYGVVRRVRDVQMDLNKRASKALFLMNSNQVIMDEGAVEDIEATRDEVGRPDGMIIKKANKAFDIRRDVDAATGQIQMMELGAQSIQRSAGVNNENLGRQTNAVSGAAIERRQIQGSVSTTEPFDNLRFATQVQGEKQLSLTEQFYTDSKVIRLTGAKGTIEWLRINQPEQQADGSVRYLNDITASIADFIVTEADYAGTLRQVMFDSLSKIAERLPPEVALRLLTMAFEFSDLPNKDEIADQIRKMTGDRDPNKEPTPEEQAAMQAQQAQQAEALQYQRETAIAALEEQRAKVREINARAQKLETEAAGGEGIDPALEQALGQVRQQAAQQIEQLSEELRKAQAELTNRTLQIRQDADIKLEVANIERDTKLRVAEIQAASDKRVAVLEARLAAIEERSSAQDARGEKAATAA</sequence>
<organism evidence="3 4">
    <name type="scientific">Roseateles chitinivorans</name>
    <dbReference type="NCBI Taxonomy" id="2917965"/>
    <lineage>
        <taxon>Bacteria</taxon>
        <taxon>Pseudomonadati</taxon>
        <taxon>Pseudomonadota</taxon>
        <taxon>Betaproteobacteria</taxon>
        <taxon>Burkholderiales</taxon>
        <taxon>Sphaerotilaceae</taxon>
        <taxon>Roseateles</taxon>
    </lineage>
</organism>
<dbReference type="OrthoDB" id="8564969at2"/>
<comment type="caution">
    <text evidence="3">The sequence shown here is derived from an EMBL/GenBank/DDBJ whole genome shotgun (WGS) entry which is preliminary data.</text>
</comment>
<gene>
    <name evidence="3" type="ORF">CS062_17555</name>
</gene>
<protein>
    <recommendedName>
        <fullName evidence="5">Portal protein</fullName>
    </recommendedName>
</protein>
<keyword evidence="4" id="KW-1185">Reference proteome</keyword>
<dbReference type="InterPro" id="IPR032427">
    <property type="entry name" value="P22_portal"/>
</dbReference>
<feature type="compositionally biased region" description="Low complexity" evidence="2">
    <location>
        <begin position="635"/>
        <end position="647"/>
    </location>
</feature>
<evidence type="ECO:0000256" key="2">
    <source>
        <dbReference type="SAM" id="MobiDB-lite"/>
    </source>
</evidence>
<feature type="coiled-coil region" evidence="1">
    <location>
        <begin position="648"/>
        <end position="728"/>
    </location>
</feature>
<reference evidence="3 4" key="1">
    <citation type="submission" date="2017-11" db="EMBL/GenBank/DDBJ databases">
        <title>Draft genome sequence of Mitsuaria sp. HWN-4.</title>
        <authorList>
            <person name="Gundlapally S.R."/>
        </authorList>
    </citation>
    <scope>NUCLEOTIDE SEQUENCE [LARGE SCALE GENOMIC DNA]</scope>
    <source>
        <strain evidence="3 4">HWN-4</strain>
    </source>
</reference>
<evidence type="ECO:0000256" key="1">
    <source>
        <dbReference type="SAM" id="Coils"/>
    </source>
</evidence>
<dbReference type="Proteomes" id="UP000231501">
    <property type="component" value="Unassembled WGS sequence"/>
</dbReference>
<name>A0A2G9C658_9BURK</name>
<evidence type="ECO:0000313" key="3">
    <source>
        <dbReference type="EMBL" id="PIM51931.1"/>
    </source>
</evidence>
<dbReference type="AlphaFoldDB" id="A0A2G9C658"/>
<evidence type="ECO:0008006" key="5">
    <source>
        <dbReference type="Google" id="ProtNLM"/>
    </source>
</evidence>
<feature type="region of interest" description="Disordered" evidence="2">
    <location>
        <begin position="623"/>
        <end position="647"/>
    </location>
</feature>
<proteinExistence type="predicted"/>